<keyword evidence="2" id="KW-0238">DNA-binding</keyword>
<dbReference type="InterPro" id="IPR037923">
    <property type="entry name" value="HTH-like"/>
</dbReference>
<dbReference type="PANTHER" id="PTHR43280">
    <property type="entry name" value="ARAC-FAMILY TRANSCRIPTIONAL REGULATOR"/>
    <property type="match status" value="1"/>
</dbReference>
<protein>
    <submittedName>
        <fullName evidence="5">AraC family transcriptional regulator</fullName>
    </submittedName>
</protein>
<dbReference type="Pfam" id="PF12833">
    <property type="entry name" value="HTH_18"/>
    <property type="match status" value="1"/>
</dbReference>
<dbReference type="CDD" id="cd06986">
    <property type="entry name" value="cupin_MmsR-like_N"/>
    <property type="match status" value="1"/>
</dbReference>
<dbReference type="InterPro" id="IPR018060">
    <property type="entry name" value="HTH_AraC"/>
</dbReference>
<gene>
    <name evidence="5" type="ORF">WAE58_13585</name>
</gene>
<keyword evidence="6" id="KW-1185">Reference proteome</keyword>
<dbReference type="InterPro" id="IPR020449">
    <property type="entry name" value="Tscrpt_reg_AraC-type_HTH"/>
</dbReference>
<evidence type="ECO:0000259" key="4">
    <source>
        <dbReference type="PROSITE" id="PS01124"/>
    </source>
</evidence>
<dbReference type="SUPFAM" id="SSF51215">
    <property type="entry name" value="Regulatory protein AraC"/>
    <property type="match status" value="1"/>
</dbReference>
<evidence type="ECO:0000256" key="1">
    <source>
        <dbReference type="ARBA" id="ARBA00023015"/>
    </source>
</evidence>
<evidence type="ECO:0000313" key="6">
    <source>
        <dbReference type="Proteomes" id="UP001378956"/>
    </source>
</evidence>
<dbReference type="Gene3D" id="1.10.10.60">
    <property type="entry name" value="Homeodomain-like"/>
    <property type="match status" value="2"/>
</dbReference>
<name>A0ABU8NMJ3_9SPHI</name>
<dbReference type="Pfam" id="PF02311">
    <property type="entry name" value="AraC_binding"/>
    <property type="match status" value="1"/>
</dbReference>
<dbReference type="InterPro" id="IPR009057">
    <property type="entry name" value="Homeodomain-like_sf"/>
</dbReference>
<dbReference type="PANTHER" id="PTHR43280:SF30">
    <property type="entry name" value="MMSAB OPERON REGULATORY PROTEIN"/>
    <property type="match status" value="1"/>
</dbReference>
<dbReference type="SUPFAM" id="SSF46689">
    <property type="entry name" value="Homeodomain-like"/>
    <property type="match status" value="2"/>
</dbReference>
<organism evidence="5 6">
    <name type="scientific">Pedobacter panaciterrae</name>
    <dbReference type="NCBI Taxonomy" id="363849"/>
    <lineage>
        <taxon>Bacteria</taxon>
        <taxon>Pseudomonadati</taxon>
        <taxon>Bacteroidota</taxon>
        <taxon>Sphingobacteriia</taxon>
        <taxon>Sphingobacteriales</taxon>
        <taxon>Sphingobacteriaceae</taxon>
        <taxon>Pedobacter</taxon>
    </lineage>
</organism>
<proteinExistence type="predicted"/>
<feature type="domain" description="HTH araC/xylS-type" evidence="4">
    <location>
        <begin position="199"/>
        <end position="297"/>
    </location>
</feature>
<evidence type="ECO:0000256" key="3">
    <source>
        <dbReference type="ARBA" id="ARBA00023163"/>
    </source>
</evidence>
<evidence type="ECO:0000313" key="5">
    <source>
        <dbReference type="EMBL" id="MEJ2903470.1"/>
    </source>
</evidence>
<sequence>MENDIPVNYWKGKGRKIIAIPQQILDKQRLNNALLNGLFIKDLGYYPVASKHYTHRKNGNAHNILIYCVAGTGWIRNASGIQKVTGNSFFILPQNIEHEYGASDDDPWTIYWMEFGGNMLASINDMSFTRDCFNPKHFPYKNDAILLFEEIFSVLEQGYNKEYLAYVNMKLINCLTLFLFQRGSIIKKNIANSHDAIIQKAMAYMKSNLHRAILLPDVSTAAGCSDSQLSTIFKNITGYSPINYFNQLKIQKACQLFYRTNGLVKEVAAQLGYNDPYYFSRLFTQLMGTSPNAYRNRNAK</sequence>
<dbReference type="InterPro" id="IPR003313">
    <property type="entry name" value="AraC-bd"/>
</dbReference>
<reference evidence="5 6" key="1">
    <citation type="submission" date="2024-03" db="EMBL/GenBank/DDBJ databases">
        <title>Sequence of Lycoming College Course Isolates.</title>
        <authorList>
            <person name="Plotts O."/>
            <person name="Newman J."/>
        </authorList>
    </citation>
    <scope>NUCLEOTIDE SEQUENCE [LARGE SCALE GENOMIC DNA]</scope>
    <source>
        <strain evidence="5 6">CJB-3</strain>
    </source>
</reference>
<dbReference type="EMBL" id="JBBEUB010000004">
    <property type="protein sequence ID" value="MEJ2903470.1"/>
    <property type="molecule type" value="Genomic_DNA"/>
</dbReference>
<keyword evidence="1" id="KW-0805">Transcription regulation</keyword>
<dbReference type="PRINTS" id="PR00032">
    <property type="entry name" value="HTHARAC"/>
</dbReference>
<keyword evidence="3" id="KW-0804">Transcription</keyword>
<accession>A0ABU8NMJ3</accession>
<dbReference type="PROSITE" id="PS01124">
    <property type="entry name" value="HTH_ARAC_FAMILY_2"/>
    <property type="match status" value="1"/>
</dbReference>
<comment type="caution">
    <text evidence="5">The sequence shown here is derived from an EMBL/GenBank/DDBJ whole genome shotgun (WGS) entry which is preliminary data.</text>
</comment>
<dbReference type="SMART" id="SM00342">
    <property type="entry name" value="HTH_ARAC"/>
    <property type="match status" value="1"/>
</dbReference>
<dbReference type="Proteomes" id="UP001378956">
    <property type="component" value="Unassembled WGS sequence"/>
</dbReference>
<dbReference type="RefSeq" id="WP_337716714.1">
    <property type="nucleotide sequence ID" value="NZ_JBBEUB010000004.1"/>
</dbReference>
<dbReference type="Gene3D" id="2.60.120.280">
    <property type="entry name" value="Regulatory protein AraC"/>
    <property type="match status" value="1"/>
</dbReference>
<evidence type="ECO:0000256" key="2">
    <source>
        <dbReference type="ARBA" id="ARBA00023125"/>
    </source>
</evidence>